<reference evidence="2 3" key="1">
    <citation type="submission" date="2017-08" db="EMBL/GenBank/DDBJ databases">
        <title>Substantial Increase in Enzyme Production by Combined Drug-Resistance Mutations in Paenibacillus agaridevorans.</title>
        <authorList>
            <person name="Tanaka Y."/>
            <person name="Funane K."/>
            <person name="Hosaka T."/>
            <person name="Shiwa Y."/>
            <person name="Fujita N."/>
            <person name="Miyazaki T."/>
            <person name="Yoshikawa H."/>
            <person name="Murakami K."/>
            <person name="Kasahara K."/>
            <person name="Inaoka T."/>
            <person name="Hiraga Y."/>
            <person name="Ochi K."/>
        </authorList>
    </citation>
    <scope>NUCLEOTIDE SEQUENCE [LARGE SCALE GENOMIC DNA]</scope>
    <source>
        <strain evidence="2 3">T-3040</strain>
    </source>
</reference>
<evidence type="ECO:0000313" key="2">
    <source>
        <dbReference type="EMBL" id="GBG11034.1"/>
    </source>
</evidence>
<dbReference type="SUPFAM" id="SSF51658">
    <property type="entry name" value="Xylose isomerase-like"/>
    <property type="match status" value="1"/>
</dbReference>
<gene>
    <name evidence="2" type="ORF">PAT3040_05813</name>
</gene>
<dbReference type="PANTHER" id="PTHR12110">
    <property type="entry name" value="HYDROXYPYRUVATE ISOMERASE"/>
    <property type="match status" value="1"/>
</dbReference>
<feature type="domain" description="Xylose isomerase-like TIM barrel" evidence="1">
    <location>
        <begin position="26"/>
        <end position="251"/>
    </location>
</feature>
<proteinExistence type="predicted"/>
<accession>A0A2R5F4J7</accession>
<dbReference type="Proteomes" id="UP000245202">
    <property type="component" value="Unassembled WGS sequence"/>
</dbReference>
<sequence>MKQKVKLACMTWIYNEHAFERSLESIALAGYRCVSFGLPHEGKPAFDDGAAGEAARIIRLLERYDLEPVTLVSTDVLAPGRPIELARQRMAFAQALGVQELLSLGTTSYKNFPDEPLTDEEMKPINDDFAAKFREVGEEAGKHGLIVTIKPHTGNTATASVIADTLRSIGSPHVKACYDPGNVRFYEGIEPAEDLPFIAAQTVSFIAKDHRGARAAIDFPIPGEGDVNFPAMFSTLYEAEFAGPVIVERLDGANGMFEASKPFEALEERVAQARLNLERMLQEAGFAVF</sequence>
<dbReference type="Pfam" id="PF01261">
    <property type="entry name" value="AP_endonuc_2"/>
    <property type="match status" value="1"/>
</dbReference>
<organism evidence="2 3">
    <name type="scientific">Paenibacillus agaridevorans</name>
    <dbReference type="NCBI Taxonomy" id="171404"/>
    <lineage>
        <taxon>Bacteria</taxon>
        <taxon>Bacillati</taxon>
        <taxon>Bacillota</taxon>
        <taxon>Bacilli</taxon>
        <taxon>Bacillales</taxon>
        <taxon>Paenibacillaceae</taxon>
        <taxon>Paenibacillus</taxon>
    </lineage>
</organism>
<comment type="caution">
    <text evidence="2">The sequence shown here is derived from an EMBL/GenBank/DDBJ whole genome shotgun (WGS) entry which is preliminary data.</text>
</comment>
<dbReference type="EMBL" id="BDQX01000381">
    <property type="protein sequence ID" value="GBG11034.1"/>
    <property type="molecule type" value="Genomic_DNA"/>
</dbReference>
<dbReference type="Gene3D" id="3.20.20.150">
    <property type="entry name" value="Divalent-metal-dependent TIM barrel enzymes"/>
    <property type="match status" value="1"/>
</dbReference>
<name>A0A2R5F4J7_9BACL</name>
<protein>
    <recommendedName>
        <fullName evidence="1">Xylose isomerase-like TIM barrel domain-containing protein</fullName>
    </recommendedName>
</protein>
<evidence type="ECO:0000259" key="1">
    <source>
        <dbReference type="Pfam" id="PF01261"/>
    </source>
</evidence>
<dbReference type="InterPro" id="IPR050312">
    <property type="entry name" value="IolE/XylAMocC-like"/>
</dbReference>
<dbReference type="InterPro" id="IPR036237">
    <property type="entry name" value="Xyl_isomerase-like_sf"/>
</dbReference>
<dbReference type="InterPro" id="IPR013022">
    <property type="entry name" value="Xyl_isomerase-like_TIM-brl"/>
</dbReference>
<dbReference type="RefSeq" id="WP_108995409.1">
    <property type="nucleotide sequence ID" value="NZ_BDQX01000381.1"/>
</dbReference>
<dbReference type="PANTHER" id="PTHR12110:SF21">
    <property type="entry name" value="XYLOSE ISOMERASE-LIKE TIM BARREL DOMAIN-CONTAINING PROTEIN"/>
    <property type="match status" value="1"/>
</dbReference>
<dbReference type="AlphaFoldDB" id="A0A2R5F4J7"/>
<keyword evidence="3" id="KW-1185">Reference proteome</keyword>
<evidence type="ECO:0000313" key="3">
    <source>
        <dbReference type="Proteomes" id="UP000245202"/>
    </source>
</evidence>